<dbReference type="Pfam" id="PF14018">
    <property type="entry name" value="DUF4234"/>
    <property type="match status" value="1"/>
</dbReference>
<evidence type="ECO:0000313" key="3">
    <source>
        <dbReference type="EMBL" id="MBE5035500.1"/>
    </source>
</evidence>
<protein>
    <submittedName>
        <fullName evidence="3">DUF4234 domain-containing protein</fullName>
    </submittedName>
</protein>
<dbReference type="Proteomes" id="UP001516588">
    <property type="component" value="Unassembled WGS sequence"/>
</dbReference>
<keyword evidence="1" id="KW-0472">Membrane</keyword>
<feature type="transmembrane region" description="Helical" evidence="1">
    <location>
        <begin position="7"/>
        <end position="25"/>
    </location>
</feature>
<proteinExistence type="predicted"/>
<keyword evidence="1" id="KW-0812">Transmembrane</keyword>
<reference evidence="3 4" key="1">
    <citation type="submission" date="2020-10" db="EMBL/GenBank/DDBJ databases">
        <title>ChiBAC.</title>
        <authorList>
            <person name="Zenner C."/>
            <person name="Hitch T.C.A."/>
            <person name="Clavel T."/>
        </authorList>
    </citation>
    <scope>NUCLEOTIDE SEQUENCE [LARGE SCALE GENOMIC DNA]</scope>
    <source>
        <strain evidence="3 4">DSM 108706</strain>
    </source>
</reference>
<sequence>MERSLPVSILLTIITCGIYGIYWFIVLTDEVNQHSGEDDTSGGIAFLLTLVTCGIYGIYWAYRMGIKTGIMKEKRGGGSSDDRIVYLILELFGLGIIVYALAQNEINNTLIYKEAMRDMGRM</sequence>
<dbReference type="EMBL" id="JADCKA010000005">
    <property type="protein sequence ID" value="MBE5035500.1"/>
    <property type="molecule type" value="Genomic_DNA"/>
</dbReference>
<organism evidence="3 4">
    <name type="scientific">Gallibacter intestinalis</name>
    <dbReference type="NCBI Taxonomy" id="2779356"/>
    <lineage>
        <taxon>Bacteria</taxon>
        <taxon>Bacillati</taxon>
        <taxon>Bacillota</taxon>
        <taxon>Clostridia</taxon>
        <taxon>Eubacteriales</taxon>
        <taxon>Eubacteriaceae</taxon>
        <taxon>Gallibacter</taxon>
    </lineage>
</organism>
<evidence type="ECO:0000256" key="1">
    <source>
        <dbReference type="SAM" id="Phobius"/>
    </source>
</evidence>
<gene>
    <name evidence="3" type="ORF">INF20_04280</name>
</gene>
<keyword evidence="1" id="KW-1133">Transmembrane helix</keyword>
<comment type="caution">
    <text evidence="3">The sequence shown here is derived from an EMBL/GenBank/DDBJ whole genome shotgun (WGS) entry which is preliminary data.</text>
</comment>
<feature type="transmembrane region" description="Helical" evidence="1">
    <location>
        <begin position="45"/>
        <end position="62"/>
    </location>
</feature>
<name>A0ABR9QY47_9FIRM</name>
<feature type="transmembrane region" description="Helical" evidence="1">
    <location>
        <begin position="83"/>
        <end position="102"/>
    </location>
</feature>
<feature type="domain" description="DUF4234" evidence="2">
    <location>
        <begin position="3"/>
        <end position="65"/>
    </location>
</feature>
<keyword evidence="4" id="KW-1185">Reference proteome</keyword>
<evidence type="ECO:0000313" key="4">
    <source>
        <dbReference type="Proteomes" id="UP001516588"/>
    </source>
</evidence>
<accession>A0ABR9QY47</accession>
<evidence type="ECO:0000259" key="2">
    <source>
        <dbReference type="Pfam" id="PF14018"/>
    </source>
</evidence>
<dbReference type="RefSeq" id="WP_226385146.1">
    <property type="nucleotide sequence ID" value="NZ_JADCKA010000005.1"/>
</dbReference>
<dbReference type="InterPro" id="IPR025328">
    <property type="entry name" value="DUF4234"/>
</dbReference>